<evidence type="ECO:0000313" key="2">
    <source>
        <dbReference type="EMBL" id="OQR76261.1"/>
    </source>
</evidence>
<name>A0A1V9XS32_9ACAR</name>
<feature type="chain" id="PRO_5010690544" evidence="1">
    <location>
        <begin position="24"/>
        <end position="332"/>
    </location>
</feature>
<keyword evidence="3" id="KW-1185">Reference proteome</keyword>
<evidence type="ECO:0000256" key="1">
    <source>
        <dbReference type="SAM" id="SignalP"/>
    </source>
</evidence>
<dbReference type="InParanoid" id="A0A1V9XS32"/>
<dbReference type="OrthoDB" id="10634855at2759"/>
<comment type="caution">
    <text evidence="2">The sequence shown here is derived from an EMBL/GenBank/DDBJ whole genome shotgun (WGS) entry which is preliminary data.</text>
</comment>
<keyword evidence="1" id="KW-0732">Signal</keyword>
<dbReference type="EMBL" id="MNPL01005092">
    <property type="protein sequence ID" value="OQR76261.1"/>
    <property type="molecule type" value="Genomic_DNA"/>
</dbReference>
<dbReference type="AlphaFoldDB" id="A0A1V9XS32"/>
<feature type="signal peptide" evidence="1">
    <location>
        <begin position="1"/>
        <end position="23"/>
    </location>
</feature>
<organism evidence="2 3">
    <name type="scientific">Tropilaelaps mercedesae</name>
    <dbReference type="NCBI Taxonomy" id="418985"/>
    <lineage>
        <taxon>Eukaryota</taxon>
        <taxon>Metazoa</taxon>
        <taxon>Ecdysozoa</taxon>
        <taxon>Arthropoda</taxon>
        <taxon>Chelicerata</taxon>
        <taxon>Arachnida</taxon>
        <taxon>Acari</taxon>
        <taxon>Parasitiformes</taxon>
        <taxon>Mesostigmata</taxon>
        <taxon>Gamasina</taxon>
        <taxon>Dermanyssoidea</taxon>
        <taxon>Laelapidae</taxon>
        <taxon>Tropilaelaps</taxon>
    </lineage>
</organism>
<evidence type="ECO:0000313" key="3">
    <source>
        <dbReference type="Proteomes" id="UP000192247"/>
    </source>
</evidence>
<proteinExistence type="predicted"/>
<gene>
    <name evidence="2" type="ORF">BIW11_07889</name>
</gene>
<protein>
    <submittedName>
        <fullName evidence="2">Uncharacterized protein</fullName>
    </submittedName>
</protein>
<dbReference type="Proteomes" id="UP000192247">
    <property type="component" value="Unassembled WGS sequence"/>
</dbReference>
<sequence>MKTFALVAIAVFVLNLLADSSDGLLFKKSYKKSMKMAKKAAKKGYHGHHDRYHIPARHALHVSHASHHLPDFHHGGEVEIHEMDMAHATDFMNLIHHHEMNHARPPMMFNPMSMAIMSSMPTKDNGKVERVDIPVVMPLTAISMNNPHIMGMRHVVMLNMMKNMAGAHGEGEMAHEPISMASPMISMNPLMATGSHRFTAAIRMPLTPPRAMDAFTNQFPNQHGATSQNSRMTMGLQPMVAHQPVPFNVRPTLTDITQRLAMMGSNVVETKAKAEDGHVKTARPEDKPEEPAETVVTPAEIQQKEVVREVQKANDEQTIHNVLLRSHIVTGV</sequence>
<reference evidence="2 3" key="1">
    <citation type="journal article" date="2017" name="Gigascience">
        <title>Draft genome of the honey bee ectoparasitic mite, Tropilaelaps mercedesae, is shaped by the parasitic life history.</title>
        <authorList>
            <person name="Dong X."/>
            <person name="Armstrong S.D."/>
            <person name="Xia D."/>
            <person name="Makepeace B.L."/>
            <person name="Darby A.C."/>
            <person name="Kadowaki T."/>
        </authorList>
    </citation>
    <scope>NUCLEOTIDE SEQUENCE [LARGE SCALE GENOMIC DNA]</scope>
    <source>
        <strain evidence="2">Wuxi-XJTLU</strain>
    </source>
</reference>
<accession>A0A1V9XS32</accession>